<dbReference type="WBParaSite" id="maker-unitig_35808-snap-gene-0.2-mRNA-1">
    <property type="protein sequence ID" value="maker-unitig_35808-snap-gene-0.2-mRNA-1"/>
    <property type="gene ID" value="maker-unitig_35808-snap-gene-0.2"/>
</dbReference>
<proteinExistence type="predicted"/>
<evidence type="ECO:0000313" key="1">
    <source>
        <dbReference type="Proteomes" id="UP000095280"/>
    </source>
</evidence>
<protein>
    <submittedName>
        <fullName evidence="2">Niban-like protein 2</fullName>
    </submittedName>
</protein>
<keyword evidence="1" id="KW-1185">Reference proteome</keyword>
<dbReference type="AlphaFoldDB" id="A0A1I8FIV5"/>
<sequence length="174" mass="19328">MRASCQQKAGEGLLGEVQSQVTKTLEKLADDCFKAFPRLLLLVKEKTVVKAIEAQEAECRADLAKPDFTRAHACSRQDSQFSEKLREFLQMQKESPHFVFQSDRIRLGTRAYLLPGLSAHRGHGANVRAVPHARQRCPPSWLPTLTRLFAGGSDQVDILDLLRERGAGSGEDAT</sequence>
<evidence type="ECO:0000313" key="2">
    <source>
        <dbReference type="WBParaSite" id="maker-unitig_35808-snap-gene-0.2-mRNA-1"/>
    </source>
</evidence>
<organism evidence="1 2">
    <name type="scientific">Macrostomum lignano</name>
    <dbReference type="NCBI Taxonomy" id="282301"/>
    <lineage>
        <taxon>Eukaryota</taxon>
        <taxon>Metazoa</taxon>
        <taxon>Spiralia</taxon>
        <taxon>Lophotrochozoa</taxon>
        <taxon>Platyhelminthes</taxon>
        <taxon>Rhabditophora</taxon>
        <taxon>Macrostomorpha</taxon>
        <taxon>Macrostomida</taxon>
        <taxon>Macrostomidae</taxon>
        <taxon>Macrostomum</taxon>
    </lineage>
</organism>
<dbReference type="Proteomes" id="UP000095280">
    <property type="component" value="Unplaced"/>
</dbReference>
<accession>A0A1I8FIV5</accession>
<reference evidence="2" key="1">
    <citation type="submission" date="2016-11" db="UniProtKB">
        <authorList>
            <consortium name="WormBaseParasite"/>
        </authorList>
    </citation>
    <scope>IDENTIFICATION</scope>
</reference>
<name>A0A1I8FIV5_9PLAT</name>